<evidence type="ECO:0000313" key="1">
    <source>
        <dbReference type="EMBL" id="RFC55766.1"/>
    </source>
</evidence>
<dbReference type="AlphaFoldDB" id="A0A3E1F1S9"/>
<accession>A0A3E1F1S9</accession>
<reference evidence="1 2" key="1">
    <citation type="submission" date="2018-08" db="EMBL/GenBank/DDBJ databases">
        <title>The draft genome squence of Brumimicrobium sp. N62.</title>
        <authorList>
            <person name="Du Z.-J."/>
            <person name="Luo H.-R."/>
        </authorList>
    </citation>
    <scope>NUCLEOTIDE SEQUENCE [LARGE SCALE GENOMIC DNA]</scope>
    <source>
        <strain evidence="1 2">N62</strain>
    </source>
</reference>
<sequence length="204" mass="24319">MKFDNQLSEAFFQYSQGKNTLTDQNYFISEGFTRYDQDYCLECTYPSYPVTGIKFRISLKSVEEEMLLNVVDTIIVNQSFYKVKHFIDYSEPELEELFRIEKCYLINYNFKKAEYLFRLDDVLYKLKISKKMNHPALIRKLISKEEIPSRYLKMFFQHVGMYNHYGQNDYTNSFGFGGDEIFKRSGNTKIEFLNIPKDSVNDKP</sequence>
<gene>
    <name evidence="1" type="ORF">DXU93_02185</name>
</gene>
<comment type="caution">
    <text evidence="1">The sequence shown here is derived from an EMBL/GenBank/DDBJ whole genome shotgun (WGS) entry which is preliminary data.</text>
</comment>
<protein>
    <submittedName>
        <fullName evidence="1">Uncharacterized protein</fullName>
    </submittedName>
</protein>
<dbReference type="RefSeq" id="WP_116879601.1">
    <property type="nucleotide sequence ID" value="NZ_QURB01000001.1"/>
</dbReference>
<dbReference type="EMBL" id="QURB01000001">
    <property type="protein sequence ID" value="RFC55766.1"/>
    <property type="molecule type" value="Genomic_DNA"/>
</dbReference>
<name>A0A3E1F1S9_9FLAO</name>
<keyword evidence="2" id="KW-1185">Reference proteome</keyword>
<evidence type="ECO:0000313" key="2">
    <source>
        <dbReference type="Proteomes" id="UP000257127"/>
    </source>
</evidence>
<organism evidence="1 2">
    <name type="scientific">Brumimicrobium aurantiacum</name>
    <dbReference type="NCBI Taxonomy" id="1737063"/>
    <lineage>
        <taxon>Bacteria</taxon>
        <taxon>Pseudomonadati</taxon>
        <taxon>Bacteroidota</taxon>
        <taxon>Flavobacteriia</taxon>
        <taxon>Flavobacteriales</taxon>
        <taxon>Crocinitomicaceae</taxon>
        <taxon>Brumimicrobium</taxon>
    </lineage>
</organism>
<proteinExistence type="predicted"/>
<dbReference type="Proteomes" id="UP000257127">
    <property type="component" value="Unassembled WGS sequence"/>
</dbReference>